<keyword evidence="1" id="KW-0812">Transmembrane</keyword>
<name>A0A7Z0AA13_9MICO</name>
<evidence type="ECO:0000313" key="2">
    <source>
        <dbReference type="EMBL" id="NYI67154.1"/>
    </source>
</evidence>
<gene>
    <name evidence="2" type="ORF">BJY26_001460</name>
</gene>
<dbReference type="RefSeq" id="WP_179426936.1">
    <property type="nucleotide sequence ID" value="NZ_JACBZP010000001.1"/>
</dbReference>
<feature type="transmembrane region" description="Helical" evidence="1">
    <location>
        <begin position="61"/>
        <end position="79"/>
    </location>
</feature>
<organism evidence="2 3">
    <name type="scientific">Spelaeicoccus albus</name>
    <dbReference type="NCBI Taxonomy" id="1280376"/>
    <lineage>
        <taxon>Bacteria</taxon>
        <taxon>Bacillati</taxon>
        <taxon>Actinomycetota</taxon>
        <taxon>Actinomycetes</taxon>
        <taxon>Micrococcales</taxon>
        <taxon>Brevibacteriaceae</taxon>
        <taxon>Spelaeicoccus</taxon>
    </lineage>
</organism>
<evidence type="ECO:0000313" key="3">
    <source>
        <dbReference type="Proteomes" id="UP000539111"/>
    </source>
</evidence>
<feature type="transmembrane region" description="Helical" evidence="1">
    <location>
        <begin position="159"/>
        <end position="176"/>
    </location>
</feature>
<evidence type="ECO:0000256" key="1">
    <source>
        <dbReference type="SAM" id="Phobius"/>
    </source>
</evidence>
<sequence>MFTTLGITIEMLLMIGLPVAASLVVCRRWRVPAGIPFIAAGFFLAQLILNSFLTKWLLPGALGHGEVMILLSALIYGVFEETARYFSFRVGPLRRRRDMGGALAAGIGHGGMESITMAVPYLLGAVMMTVSPGAYPPAAVAAFRHANPLLFIGTGADRIPAMLCHIIFAVMVVLAYRRGRKWIVAAIAAHAAVDALMFTLTAYAPATVWIGLWTLIALAALALIIRLVRSGTLGGDVDAEPRLARTTLRTRPVVQ</sequence>
<keyword evidence="3" id="KW-1185">Reference proteome</keyword>
<feature type="transmembrane region" description="Helical" evidence="1">
    <location>
        <begin position="33"/>
        <end position="49"/>
    </location>
</feature>
<dbReference type="EMBL" id="JACBZP010000001">
    <property type="protein sequence ID" value="NYI67154.1"/>
    <property type="molecule type" value="Genomic_DNA"/>
</dbReference>
<keyword evidence="1" id="KW-1133">Transmembrane helix</keyword>
<feature type="transmembrane region" description="Helical" evidence="1">
    <location>
        <begin position="183"/>
        <end position="204"/>
    </location>
</feature>
<keyword evidence="1" id="KW-0472">Membrane</keyword>
<reference evidence="2 3" key="1">
    <citation type="submission" date="2020-07" db="EMBL/GenBank/DDBJ databases">
        <title>Sequencing the genomes of 1000 actinobacteria strains.</title>
        <authorList>
            <person name="Klenk H.-P."/>
        </authorList>
    </citation>
    <scope>NUCLEOTIDE SEQUENCE [LARGE SCALE GENOMIC DNA]</scope>
    <source>
        <strain evidence="2 3">DSM 26341</strain>
    </source>
</reference>
<comment type="caution">
    <text evidence="2">The sequence shown here is derived from an EMBL/GenBank/DDBJ whole genome shotgun (WGS) entry which is preliminary data.</text>
</comment>
<dbReference type="Pfam" id="PF10086">
    <property type="entry name" value="YhfC"/>
    <property type="match status" value="1"/>
</dbReference>
<protein>
    <submittedName>
        <fullName evidence="2">Putative membrane protein YhfC</fullName>
    </submittedName>
</protein>
<feature type="transmembrane region" description="Helical" evidence="1">
    <location>
        <begin position="6"/>
        <end position="26"/>
    </location>
</feature>
<feature type="transmembrane region" description="Helical" evidence="1">
    <location>
        <begin position="210"/>
        <end position="228"/>
    </location>
</feature>
<proteinExistence type="predicted"/>
<accession>A0A7Z0AA13</accession>
<dbReference type="InterPro" id="IPR011397">
    <property type="entry name" value="YhfC"/>
</dbReference>
<dbReference type="AlphaFoldDB" id="A0A7Z0AA13"/>
<dbReference type="Proteomes" id="UP000539111">
    <property type="component" value="Unassembled WGS sequence"/>
</dbReference>